<proteinExistence type="inferred from homology"/>
<dbReference type="Gene3D" id="3.40.50.720">
    <property type="entry name" value="NAD(P)-binding Rossmann-like Domain"/>
    <property type="match status" value="1"/>
</dbReference>
<keyword evidence="2" id="KW-0560">Oxidoreductase</keyword>
<dbReference type="AlphaFoldDB" id="A0AA35RG18"/>
<gene>
    <name evidence="3" type="ORF">GBAR_LOCUS6661</name>
</gene>
<comment type="similarity">
    <text evidence="1">Belongs to the short-chain dehydrogenases/reductases (SDR) family.</text>
</comment>
<protein>
    <submittedName>
        <fullName evidence="3">2,5-dichloro-2,5-cyclohexadiene-1,4-diol dehydrogenase LinX</fullName>
    </submittedName>
</protein>
<dbReference type="Proteomes" id="UP001174909">
    <property type="component" value="Unassembled WGS sequence"/>
</dbReference>
<evidence type="ECO:0000313" key="3">
    <source>
        <dbReference type="EMBL" id="CAI8010023.1"/>
    </source>
</evidence>
<name>A0AA35RG18_GEOBA</name>
<comment type="caution">
    <text evidence="3">The sequence shown here is derived from an EMBL/GenBank/DDBJ whole genome shotgun (WGS) entry which is preliminary data.</text>
</comment>
<dbReference type="GO" id="GO:0016491">
    <property type="term" value="F:oxidoreductase activity"/>
    <property type="evidence" value="ECO:0007669"/>
    <property type="project" value="UniProtKB-KW"/>
</dbReference>
<organism evidence="3 4">
    <name type="scientific">Geodia barretti</name>
    <name type="common">Barrett's horny sponge</name>
    <dbReference type="NCBI Taxonomy" id="519541"/>
    <lineage>
        <taxon>Eukaryota</taxon>
        <taxon>Metazoa</taxon>
        <taxon>Porifera</taxon>
        <taxon>Demospongiae</taxon>
        <taxon>Heteroscleromorpha</taxon>
        <taxon>Tetractinellida</taxon>
        <taxon>Astrophorina</taxon>
        <taxon>Geodiidae</taxon>
        <taxon>Geodia</taxon>
    </lineage>
</organism>
<keyword evidence="4" id="KW-1185">Reference proteome</keyword>
<evidence type="ECO:0000313" key="4">
    <source>
        <dbReference type="Proteomes" id="UP001174909"/>
    </source>
</evidence>
<evidence type="ECO:0000256" key="1">
    <source>
        <dbReference type="ARBA" id="ARBA00006484"/>
    </source>
</evidence>
<dbReference type="InterPro" id="IPR002347">
    <property type="entry name" value="SDR_fam"/>
</dbReference>
<dbReference type="SUPFAM" id="SSF51735">
    <property type="entry name" value="NAD(P)-binding Rossmann-fold domains"/>
    <property type="match status" value="1"/>
</dbReference>
<accession>A0AA35RG18</accession>
<dbReference type="Pfam" id="PF00106">
    <property type="entry name" value="adh_short"/>
    <property type="match status" value="1"/>
</dbReference>
<sequence length="121" mass="12871">MGFGGASAWLFAEEGAKVVLTDIDVAAGERTVAQMRDEGHDVMFTRLDVTSESEWQEAIETTVSTYGGLNVLVNNAGTGGRPTVEETSEEVWQGQMDIHGKGVFLVPARDSSHAGAVADRS</sequence>
<dbReference type="PANTHER" id="PTHR43669:SF8">
    <property type="entry name" value="SHORT-CHAIN TYPE DEHYDROGENASE_REDUCTASE-RELATED"/>
    <property type="match status" value="1"/>
</dbReference>
<dbReference type="EMBL" id="CASHTH010001004">
    <property type="protein sequence ID" value="CAI8010023.1"/>
    <property type="molecule type" value="Genomic_DNA"/>
</dbReference>
<dbReference type="PANTHER" id="PTHR43669">
    <property type="entry name" value="5-KETO-D-GLUCONATE 5-REDUCTASE"/>
    <property type="match status" value="1"/>
</dbReference>
<dbReference type="InterPro" id="IPR036291">
    <property type="entry name" value="NAD(P)-bd_dom_sf"/>
</dbReference>
<reference evidence="3" key="1">
    <citation type="submission" date="2023-03" db="EMBL/GenBank/DDBJ databases">
        <authorList>
            <person name="Steffen K."/>
            <person name="Cardenas P."/>
        </authorList>
    </citation>
    <scope>NUCLEOTIDE SEQUENCE</scope>
</reference>
<evidence type="ECO:0000256" key="2">
    <source>
        <dbReference type="ARBA" id="ARBA00023002"/>
    </source>
</evidence>